<protein>
    <recommendedName>
        <fullName evidence="2">Nephrocystin 3-like N-terminal domain-containing protein</fullName>
    </recommendedName>
</protein>
<dbReference type="Pfam" id="PF24883">
    <property type="entry name" value="NPHP3_N"/>
    <property type="match status" value="1"/>
</dbReference>
<keyword evidence="1" id="KW-0677">Repeat</keyword>
<dbReference type="AlphaFoldDB" id="A0A5C3KSA6"/>
<dbReference type="Gene3D" id="3.40.50.300">
    <property type="entry name" value="P-loop containing nucleotide triphosphate hydrolases"/>
    <property type="match status" value="1"/>
</dbReference>
<feature type="domain" description="Nephrocystin 3-like N-terminal" evidence="2">
    <location>
        <begin position="102"/>
        <end position="255"/>
    </location>
</feature>
<evidence type="ECO:0000313" key="4">
    <source>
        <dbReference type="Proteomes" id="UP000307440"/>
    </source>
</evidence>
<dbReference type="InterPro" id="IPR027417">
    <property type="entry name" value="P-loop_NTPase"/>
</dbReference>
<dbReference type="EMBL" id="ML210221">
    <property type="protein sequence ID" value="TFK23316.1"/>
    <property type="molecule type" value="Genomic_DNA"/>
</dbReference>
<dbReference type="SUPFAM" id="SSF52540">
    <property type="entry name" value="P-loop containing nucleoside triphosphate hydrolases"/>
    <property type="match status" value="1"/>
</dbReference>
<dbReference type="Proteomes" id="UP000307440">
    <property type="component" value="Unassembled WGS sequence"/>
</dbReference>
<dbReference type="PANTHER" id="PTHR10039">
    <property type="entry name" value="AMELOGENIN"/>
    <property type="match status" value="1"/>
</dbReference>
<accession>A0A5C3KSA6</accession>
<sequence>MPILNKSQHTNIVGKKNVFTDVAGNLNQTSSYTTNNIQQQHISVAYRQHIDGKQILYRHMARGALHNARERFDAPRCHEDTRHAIQTDLTSWICRSEPLDNINCLLWLKGPAGAGKSAIQQTVAIRCHADGFLAASFFFSHQSPERNHDGRFVATLAYQLAQKVESACDHIKAAALEDLTIFDQDTPSQLRVLVLEPLEKAALENPGAVSSWPKVVIIDGLDECKDEQQQVGILEALQLAALSPHFPFSIILASRPETAIREFFEALGELHTQKIALDQSYDATADIEILLRSHFRTMCRKYRIPEGTWPAEEDILALVENSSGQFIYASTALKFIGGPNRRPRENLQQVLEVKVRPGATGNPFAQLDALYTSILDRIPGDDRIEALVAILAINKYSWFTAADINTFFQYDGSECIRIFGRLHSLLDVPDRDDERSRYRFYHKTLVDFLGDPARCGDLYIDLATFSTKMCSVYMKFCSERSPSWTRLSKSLTTQTKETFIDVIVAFLRSSNLRDPAFRTEILSYNIEWWVTERIRCPPSNCPTTNKTRSEAGLTPKETLSALYRTVHAVELGCSLVKCSDTCKRWRKAIVKQCRKANWSVPSPFSRFGHNIVPPVHQTDLMSNFTFKVILSHP</sequence>
<dbReference type="OrthoDB" id="5967843at2759"/>
<name>A0A5C3KSA6_COPMA</name>
<evidence type="ECO:0000259" key="2">
    <source>
        <dbReference type="Pfam" id="PF24883"/>
    </source>
</evidence>
<dbReference type="PANTHER" id="PTHR10039:SF17">
    <property type="entry name" value="FUNGAL STAND N-TERMINAL GOODBYE DOMAIN-CONTAINING PROTEIN-RELATED"/>
    <property type="match status" value="1"/>
</dbReference>
<dbReference type="InterPro" id="IPR056884">
    <property type="entry name" value="NPHP3-like_N"/>
</dbReference>
<gene>
    <name evidence="3" type="ORF">FA15DRAFT_670595</name>
</gene>
<keyword evidence="4" id="KW-1185">Reference proteome</keyword>
<proteinExistence type="predicted"/>
<dbReference type="STRING" id="230819.A0A5C3KSA6"/>
<reference evidence="3 4" key="1">
    <citation type="journal article" date="2019" name="Nat. Ecol. Evol.">
        <title>Megaphylogeny resolves global patterns of mushroom evolution.</title>
        <authorList>
            <person name="Varga T."/>
            <person name="Krizsan K."/>
            <person name="Foldi C."/>
            <person name="Dima B."/>
            <person name="Sanchez-Garcia M."/>
            <person name="Sanchez-Ramirez S."/>
            <person name="Szollosi G.J."/>
            <person name="Szarkandi J.G."/>
            <person name="Papp V."/>
            <person name="Albert L."/>
            <person name="Andreopoulos W."/>
            <person name="Angelini C."/>
            <person name="Antonin V."/>
            <person name="Barry K.W."/>
            <person name="Bougher N.L."/>
            <person name="Buchanan P."/>
            <person name="Buyck B."/>
            <person name="Bense V."/>
            <person name="Catcheside P."/>
            <person name="Chovatia M."/>
            <person name="Cooper J."/>
            <person name="Damon W."/>
            <person name="Desjardin D."/>
            <person name="Finy P."/>
            <person name="Geml J."/>
            <person name="Haridas S."/>
            <person name="Hughes K."/>
            <person name="Justo A."/>
            <person name="Karasinski D."/>
            <person name="Kautmanova I."/>
            <person name="Kiss B."/>
            <person name="Kocsube S."/>
            <person name="Kotiranta H."/>
            <person name="LaButti K.M."/>
            <person name="Lechner B.E."/>
            <person name="Liimatainen K."/>
            <person name="Lipzen A."/>
            <person name="Lukacs Z."/>
            <person name="Mihaltcheva S."/>
            <person name="Morgado L.N."/>
            <person name="Niskanen T."/>
            <person name="Noordeloos M.E."/>
            <person name="Ohm R.A."/>
            <person name="Ortiz-Santana B."/>
            <person name="Ovrebo C."/>
            <person name="Racz N."/>
            <person name="Riley R."/>
            <person name="Savchenko A."/>
            <person name="Shiryaev A."/>
            <person name="Soop K."/>
            <person name="Spirin V."/>
            <person name="Szebenyi C."/>
            <person name="Tomsovsky M."/>
            <person name="Tulloss R.E."/>
            <person name="Uehling J."/>
            <person name="Grigoriev I.V."/>
            <person name="Vagvolgyi C."/>
            <person name="Papp T."/>
            <person name="Martin F.M."/>
            <person name="Miettinen O."/>
            <person name="Hibbett D.S."/>
            <person name="Nagy L.G."/>
        </authorList>
    </citation>
    <scope>NUCLEOTIDE SEQUENCE [LARGE SCALE GENOMIC DNA]</scope>
    <source>
        <strain evidence="3 4">CBS 121175</strain>
    </source>
</reference>
<evidence type="ECO:0000313" key="3">
    <source>
        <dbReference type="EMBL" id="TFK23316.1"/>
    </source>
</evidence>
<organism evidence="3 4">
    <name type="scientific">Coprinopsis marcescibilis</name>
    <name type="common">Agaric fungus</name>
    <name type="synonym">Psathyrella marcescibilis</name>
    <dbReference type="NCBI Taxonomy" id="230819"/>
    <lineage>
        <taxon>Eukaryota</taxon>
        <taxon>Fungi</taxon>
        <taxon>Dikarya</taxon>
        <taxon>Basidiomycota</taxon>
        <taxon>Agaricomycotina</taxon>
        <taxon>Agaricomycetes</taxon>
        <taxon>Agaricomycetidae</taxon>
        <taxon>Agaricales</taxon>
        <taxon>Agaricineae</taxon>
        <taxon>Psathyrellaceae</taxon>
        <taxon>Coprinopsis</taxon>
    </lineage>
</organism>
<evidence type="ECO:0000256" key="1">
    <source>
        <dbReference type="ARBA" id="ARBA00022737"/>
    </source>
</evidence>